<dbReference type="InterPro" id="IPR003362">
    <property type="entry name" value="Bact_transf"/>
</dbReference>
<comment type="similarity">
    <text evidence="1">Belongs to the bacterial sugar transferase family.</text>
</comment>
<feature type="transmembrane region" description="Helical" evidence="3">
    <location>
        <begin position="73"/>
        <end position="93"/>
    </location>
</feature>
<keyword evidence="3" id="KW-1133">Transmembrane helix</keyword>
<evidence type="ECO:0000256" key="2">
    <source>
        <dbReference type="ARBA" id="ARBA00023169"/>
    </source>
</evidence>
<evidence type="ECO:0000256" key="1">
    <source>
        <dbReference type="ARBA" id="ARBA00006464"/>
    </source>
</evidence>
<organism evidence="5 6">
    <name type="scientific">Stagnihabitans tardus</name>
    <dbReference type="NCBI Taxonomy" id="2699202"/>
    <lineage>
        <taxon>Bacteria</taxon>
        <taxon>Pseudomonadati</taxon>
        <taxon>Pseudomonadota</taxon>
        <taxon>Alphaproteobacteria</taxon>
        <taxon>Rhodobacterales</taxon>
        <taxon>Paracoccaceae</taxon>
        <taxon>Stagnihabitans</taxon>
    </lineage>
</organism>
<protein>
    <recommendedName>
        <fullName evidence="4">Bacterial sugar transferase domain-containing protein</fullName>
    </recommendedName>
</protein>
<sequence length="260" mass="28414">MSCGWTACPARAAPWSSPRPWLATPACPPDPPPRHEPPMLSLAHLPGFPAAKTPVPSPSLRPVPAWKRPLDTALVLLGLTATWPLFLAIAIAVRLSGPGPVFFVQTRIGRGGRPFGMIKFRSMHADAEARRAALLAASDREGLCFKSRHDPRITPVGRILRRLSLDELPQLFNVLRGEMSLVGPRPALPEEVAAYPQTALERLTVLPGITGLWQVSGRAEVGFDEMVRMDLTYARDNRLTRDLAILARTFRAVVSGRGAY</sequence>
<keyword evidence="2" id="KW-0270">Exopolysaccharide synthesis</keyword>
<dbReference type="PANTHER" id="PTHR30576">
    <property type="entry name" value="COLANIC BIOSYNTHESIS UDP-GLUCOSE LIPID CARRIER TRANSFERASE"/>
    <property type="match status" value="1"/>
</dbReference>
<keyword evidence="3" id="KW-0472">Membrane</keyword>
<keyword evidence="6" id="KW-1185">Reference proteome</keyword>
<evidence type="ECO:0000313" key="6">
    <source>
        <dbReference type="Proteomes" id="UP001193501"/>
    </source>
</evidence>
<name>A0AAE4YFC8_9RHOB</name>
<accession>A0AAE4YFC8</accession>
<evidence type="ECO:0000259" key="4">
    <source>
        <dbReference type="Pfam" id="PF02397"/>
    </source>
</evidence>
<dbReference type="AlphaFoldDB" id="A0AAE4YFC8"/>
<gene>
    <name evidence="5" type="ORF">GV832_16490</name>
</gene>
<comment type="caution">
    <text evidence="5">The sequence shown here is derived from an EMBL/GenBank/DDBJ whole genome shotgun (WGS) entry which is preliminary data.</text>
</comment>
<proteinExistence type="inferred from homology"/>
<feature type="domain" description="Bacterial sugar transferase" evidence="4">
    <location>
        <begin position="67"/>
        <end position="254"/>
    </location>
</feature>
<dbReference type="Proteomes" id="UP001193501">
    <property type="component" value="Unassembled WGS sequence"/>
</dbReference>
<dbReference type="GO" id="GO:0016780">
    <property type="term" value="F:phosphotransferase activity, for other substituted phosphate groups"/>
    <property type="evidence" value="ECO:0007669"/>
    <property type="project" value="TreeGrafter"/>
</dbReference>
<dbReference type="PANTHER" id="PTHR30576:SF10">
    <property type="entry name" value="SLL5057 PROTEIN"/>
    <property type="match status" value="1"/>
</dbReference>
<reference evidence="5" key="1">
    <citation type="submission" date="2020-01" db="EMBL/GenBank/DDBJ databases">
        <authorList>
            <person name="Chen W.-M."/>
        </authorList>
    </citation>
    <scope>NUCLEOTIDE SEQUENCE</scope>
    <source>
        <strain evidence="5">CYK-10</strain>
    </source>
</reference>
<dbReference type="EMBL" id="JAABNR010000018">
    <property type="protein sequence ID" value="NBZ89189.1"/>
    <property type="molecule type" value="Genomic_DNA"/>
</dbReference>
<dbReference type="GO" id="GO:0000271">
    <property type="term" value="P:polysaccharide biosynthetic process"/>
    <property type="evidence" value="ECO:0007669"/>
    <property type="project" value="UniProtKB-KW"/>
</dbReference>
<dbReference type="Pfam" id="PF02397">
    <property type="entry name" value="Bac_transf"/>
    <property type="match status" value="1"/>
</dbReference>
<evidence type="ECO:0000256" key="3">
    <source>
        <dbReference type="SAM" id="Phobius"/>
    </source>
</evidence>
<evidence type="ECO:0000313" key="5">
    <source>
        <dbReference type="EMBL" id="NBZ89189.1"/>
    </source>
</evidence>
<keyword evidence="3" id="KW-0812">Transmembrane</keyword>